<reference evidence="14 15" key="1">
    <citation type="journal article" date="2019" name="Int. J. Syst. Evol. Microbiol.">
        <title>The Global Catalogue of Microorganisms (GCM) 10K type strain sequencing project: providing services to taxonomists for standard genome sequencing and annotation.</title>
        <authorList>
            <consortium name="The Broad Institute Genomics Platform"/>
            <consortium name="The Broad Institute Genome Sequencing Center for Infectious Disease"/>
            <person name="Wu L."/>
            <person name="Ma J."/>
        </authorList>
    </citation>
    <scope>NUCLEOTIDE SEQUENCE [LARGE SCALE GENOMIC DNA]</scope>
    <source>
        <strain evidence="14 15">GX26</strain>
    </source>
</reference>
<dbReference type="InterPro" id="IPR022170">
    <property type="entry name" value="MUL1-like"/>
</dbReference>
<evidence type="ECO:0000313" key="15">
    <source>
        <dbReference type="Proteomes" id="UP001596395"/>
    </source>
</evidence>
<keyword evidence="11 12" id="KW-0472">Membrane</keyword>
<keyword evidence="10 12" id="KW-1133">Transmembrane helix</keyword>
<evidence type="ECO:0000256" key="6">
    <source>
        <dbReference type="ARBA" id="ARBA00022723"/>
    </source>
</evidence>
<dbReference type="GO" id="GO:0016020">
    <property type="term" value="C:membrane"/>
    <property type="evidence" value="ECO:0007669"/>
    <property type="project" value="UniProtKB-SubCell"/>
</dbReference>
<keyword evidence="7" id="KW-0863">Zinc-finger</keyword>
<feature type="transmembrane region" description="Helical" evidence="12">
    <location>
        <begin position="6"/>
        <end position="23"/>
    </location>
</feature>
<feature type="domain" description="E3 Ubiquitin ligase MUL1-like" evidence="13">
    <location>
        <begin position="101"/>
        <end position="133"/>
    </location>
</feature>
<evidence type="ECO:0000256" key="7">
    <source>
        <dbReference type="ARBA" id="ARBA00022771"/>
    </source>
</evidence>
<evidence type="ECO:0000256" key="12">
    <source>
        <dbReference type="SAM" id="Phobius"/>
    </source>
</evidence>
<evidence type="ECO:0000256" key="1">
    <source>
        <dbReference type="ARBA" id="ARBA00000900"/>
    </source>
</evidence>
<evidence type="ECO:0000256" key="11">
    <source>
        <dbReference type="ARBA" id="ARBA00023136"/>
    </source>
</evidence>
<keyword evidence="15" id="KW-1185">Reference proteome</keyword>
<keyword evidence="6" id="KW-0479">Metal-binding</keyword>
<keyword evidence="8" id="KW-0833">Ubl conjugation pathway</keyword>
<evidence type="ECO:0000256" key="2">
    <source>
        <dbReference type="ARBA" id="ARBA00004141"/>
    </source>
</evidence>
<proteinExistence type="predicted"/>
<dbReference type="EC" id="2.3.2.27" evidence="3"/>
<evidence type="ECO:0000256" key="8">
    <source>
        <dbReference type="ARBA" id="ARBA00022786"/>
    </source>
</evidence>
<name>A0ABD5VFH9_9EURY</name>
<dbReference type="EMBL" id="JBHSXN010000002">
    <property type="protein sequence ID" value="MFC6953826.1"/>
    <property type="molecule type" value="Genomic_DNA"/>
</dbReference>
<keyword evidence="9" id="KW-0862">Zinc</keyword>
<evidence type="ECO:0000256" key="4">
    <source>
        <dbReference type="ARBA" id="ARBA00022679"/>
    </source>
</evidence>
<dbReference type="RefSeq" id="WP_336350777.1">
    <property type="nucleotide sequence ID" value="NZ_JAZAQL010000002.1"/>
</dbReference>
<evidence type="ECO:0000256" key="5">
    <source>
        <dbReference type="ARBA" id="ARBA00022692"/>
    </source>
</evidence>
<protein>
    <recommendedName>
        <fullName evidence="3">RING-type E3 ubiquitin transferase</fullName>
        <ecNumber evidence="3">2.3.2.27</ecNumber>
    </recommendedName>
</protein>
<dbReference type="AlphaFoldDB" id="A0ABD5VFH9"/>
<dbReference type="GO" id="GO:0061630">
    <property type="term" value="F:ubiquitin protein ligase activity"/>
    <property type="evidence" value="ECO:0007669"/>
    <property type="project" value="UniProtKB-EC"/>
</dbReference>
<comment type="catalytic activity">
    <reaction evidence="1">
        <text>S-ubiquitinyl-[E2 ubiquitin-conjugating enzyme]-L-cysteine + [acceptor protein]-L-lysine = [E2 ubiquitin-conjugating enzyme]-L-cysteine + N(6)-ubiquitinyl-[acceptor protein]-L-lysine.</text>
        <dbReference type="EC" id="2.3.2.27"/>
    </reaction>
</comment>
<gene>
    <name evidence="14" type="ORF">ACFQGB_13220</name>
</gene>
<dbReference type="Proteomes" id="UP001596395">
    <property type="component" value="Unassembled WGS sequence"/>
</dbReference>
<evidence type="ECO:0000256" key="9">
    <source>
        <dbReference type="ARBA" id="ARBA00022833"/>
    </source>
</evidence>
<evidence type="ECO:0000259" key="13">
    <source>
        <dbReference type="Pfam" id="PF12483"/>
    </source>
</evidence>
<dbReference type="GO" id="GO:0008270">
    <property type="term" value="F:zinc ion binding"/>
    <property type="evidence" value="ECO:0007669"/>
    <property type="project" value="UniProtKB-KW"/>
</dbReference>
<dbReference type="Pfam" id="PF12483">
    <property type="entry name" value="GIDE"/>
    <property type="match status" value="1"/>
</dbReference>
<evidence type="ECO:0000256" key="3">
    <source>
        <dbReference type="ARBA" id="ARBA00012483"/>
    </source>
</evidence>
<comment type="caution">
    <text evidence="14">The sequence shown here is derived from an EMBL/GenBank/DDBJ whole genome shotgun (WGS) entry which is preliminary data.</text>
</comment>
<feature type="transmembrane region" description="Helical" evidence="12">
    <location>
        <begin position="257"/>
        <end position="281"/>
    </location>
</feature>
<evidence type="ECO:0000313" key="14">
    <source>
        <dbReference type="EMBL" id="MFC6953826.1"/>
    </source>
</evidence>
<keyword evidence="5 12" id="KW-0812">Transmembrane</keyword>
<evidence type="ECO:0000256" key="10">
    <source>
        <dbReference type="ARBA" id="ARBA00022989"/>
    </source>
</evidence>
<organism evidence="14 15">
    <name type="scientific">Halorubellus litoreus</name>
    <dbReference type="NCBI Taxonomy" id="755308"/>
    <lineage>
        <taxon>Archaea</taxon>
        <taxon>Methanobacteriati</taxon>
        <taxon>Methanobacteriota</taxon>
        <taxon>Stenosarchaea group</taxon>
        <taxon>Halobacteria</taxon>
        <taxon>Halobacteriales</taxon>
        <taxon>Halorubellaceae</taxon>
        <taxon>Halorubellus</taxon>
    </lineage>
</organism>
<sequence>MAYTLWLRLAIAGVGVLAVAWALRRRAMFSLIRGTPVVDAADAQPGDRVAVSGTVELVDDDAVVRPEFQDDDAVVAAWRTEEFRTHRQHTDSPTDVVDDGQTFSQNWEEVSTGYRSTPFYVRDDTGRVLVDAGANVRNEPAGVAATGTLGNSVTDGETVVSFSSFEAHTPKSFDVTAAEAAGASGQQESIEVPFSPGAEDGEREHEEATLEPGDDVFVLGEVTRTAVDVDTDARSERTVVARDSGPFVLSDRGRTELLVHSGFAFPAAVVGVALVAFAALAF</sequence>
<keyword evidence="4" id="KW-0808">Transferase</keyword>
<comment type="subcellular location">
    <subcellularLocation>
        <location evidence="2">Membrane</location>
        <topology evidence="2">Multi-pass membrane protein</topology>
    </subcellularLocation>
</comment>
<accession>A0ABD5VFH9</accession>